<dbReference type="PANTHER" id="PTHR11060:SF0">
    <property type="entry name" value="PROTEIN MEMO1"/>
    <property type="match status" value="1"/>
</dbReference>
<dbReference type="CDD" id="cd07361">
    <property type="entry name" value="MEMO_like"/>
    <property type="match status" value="1"/>
</dbReference>
<evidence type="ECO:0000256" key="1">
    <source>
        <dbReference type="ARBA" id="ARBA00006315"/>
    </source>
</evidence>
<organism evidence="3 4">
    <name type="scientific">Thermosulfurimonas marina</name>
    <dbReference type="NCBI Taxonomy" id="2047767"/>
    <lineage>
        <taxon>Bacteria</taxon>
        <taxon>Pseudomonadati</taxon>
        <taxon>Thermodesulfobacteriota</taxon>
        <taxon>Thermodesulfobacteria</taxon>
        <taxon>Thermodesulfobacteriales</taxon>
        <taxon>Thermodesulfobacteriaceae</taxon>
        <taxon>Thermosulfurimonas</taxon>
    </lineage>
</organism>
<proteinExistence type="inferred from homology"/>
<gene>
    <name evidence="3" type="primary">amrB</name>
    <name evidence="3" type="ORF">FVE67_04475</name>
</gene>
<dbReference type="Proteomes" id="UP000501253">
    <property type="component" value="Chromosome"/>
</dbReference>
<dbReference type="InterPro" id="IPR002737">
    <property type="entry name" value="MEMO1_fam"/>
</dbReference>
<dbReference type="EMBL" id="CP042909">
    <property type="protein sequence ID" value="QJA06095.1"/>
    <property type="molecule type" value="Genomic_DNA"/>
</dbReference>
<dbReference type="Pfam" id="PF01875">
    <property type="entry name" value="Memo"/>
    <property type="match status" value="1"/>
</dbReference>
<dbReference type="PANTHER" id="PTHR11060">
    <property type="entry name" value="PROTEIN MEMO1"/>
    <property type="match status" value="1"/>
</dbReference>
<name>A0A6H1WSA0_9BACT</name>
<evidence type="ECO:0000313" key="4">
    <source>
        <dbReference type="Proteomes" id="UP000501253"/>
    </source>
</evidence>
<dbReference type="RefSeq" id="WP_168719443.1">
    <property type="nucleotide sequence ID" value="NZ_CP042909.1"/>
</dbReference>
<dbReference type="SUPFAM" id="SSF53213">
    <property type="entry name" value="LigB-like"/>
    <property type="match status" value="1"/>
</dbReference>
<sequence>MRREPAVAGQFYPGDPVHLRAELARLIRATGPQVEALGVVAPHAGYMYSGAVAGEVYGRLVPPEVAVILGPNHTGLGQRAAVLPVGVFLTPLGEVPIESPLAEDLLSRVPFLREDALAHLYEHSLEVQVPFLQYLNPEVSLVPVCLSRLSLEEIFELGEGLAQAVEAYPRRVTLVASTDFSHYVPDEVARRKDRLALERILELDPEGLVEVVARERISMCGVIPTAVMLVAVRALGAQRAELVRYATSGEVSGDYAQVVGYAGILIW</sequence>
<accession>A0A6H1WSA0</accession>
<keyword evidence="4" id="KW-1185">Reference proteome</keyword>
<dbReference type="AlphaFoldDB" id="A0A6H1WSA0"/>
<protein>
    <recommendedName>
        <fullName evidence="2">MEMO1 family protein FVE67_04475</fullName>
    </recommendedName>
</protein>
<evidence type="ECO:0000313" key="3">
    <source>
        <dbReference type="EMBL" id="QJA06095.1"/>
    </source>
</evidence>
<dbReference type="Gene3D" id="3.40.830.10">
    <property type="entry name" value="LigB-like"/>
    <property type="match status" value="1"/>
</dbReference>
<evidence type="ECO:0000256" key="2">
    <source>
        <dbReference type="HAMAP-Rule" id="MF_00055"/>
    </source>
</evidence>
<dbReference type="HAMAP" id="MF_00055">
    <property type="entry name" value="MEMO1"/>
    <property type="match status" value="1"/>
</dbReference>
<comment type="similarity">
    <text evidence="1 2">Belongs to the MEMO1 family.</text>
</comment>
<reference evidence="3 4" key="1">
    <citation type="submission" date="2019-08" db="EMBL/GenBank/DDBJ databases">
        <title>Complete genome sequence of Thermosulfurimonas marina SU872T, an anaerobic thermophilic chemolithoautotrophic bacterium isolated from a shallow marine hydrothermal vent.</title>
        <authorList>
            <person name="Allioux M."/>
            <person name="Jebbar M."/>
            <person name="Slobodkina G."/>
            <person name="Slobodkin A."/>
            <person name="Moalic Y."/>
            <person name="Frolova A."/>
            <person name="Shao Z."/>
            <person name="Alain K."/>
        </authorList>
    </citation>
    <scope>NUCLEOTIDE SEQUENCE [LARGE SCALE GENOMIC DNA]</scope>
    <source>
        <strain evidence="3 4">SU872</strain>
    </source>
</reference>
<dbReference type="NCBIfam" id="TIGR04336">
    <property type="entry name" value="AmmeMemoSam_B"/>
    <property type="match status" value="1"/>
</dbReference>
<dbReference type="KEGG" id="tmai:FVE67_04475"/>